<evidence type="ECO:0000313" key="3">
    <source>
        <dbReference type="Proteomes" id="UP001528920"/>
    </source>
</evidence>
<sequence>MKLYKYLFLIMLATSFVACDKEEDLGESNIIIDDTKNEIDQWIYDHFTKPYNVEIKYEWDDTELENSKVLTPPSLEKIIPFLEVLLEAWVEPYAEFGGEDFVKKMIPKQIILVGSQNMNTNGTMVQGTAEGGRKVVLYQINEFTYSNWSFLKRLMHIMHHEFGHILHQDVLYPEEFKQVTPGGYTAAWMNVSEEDALDEGFISPYSKNIIDDDWVEIIAYMLTNSKLEYDTHIQRGSYQGQAILRVKEEMVVNYYQNVWDIDMYALQERIHEVFEMVRLREDN</sequence>
<dbReference type="RefSeq" id="WP_275110368.1">
    <property type="nucleotide sequence ID" value="NZ_JAKJSC010000002.1"/>
</dbReference>
<dbReference type="EMBL" id="JAKJSC010000002">
    <property type="protein sequence ID" value="MDE5419039.1"/>
    <property type="molecule type" value="Genomic_DNA"/>
</dbReference>
<dbReference type="Gene3D" id="3.40.390.70">
    <property type="match status" value="1"/>
</dbReference>
<keyword evidence="1" id="KW-0732">Signal</keyword>
<keyword evidence="3" id="KW-1185">Reference proteome</keyword>
<gene>
    <name evidence="2" type="ORF">L3049_13620</name>
</gene>
<evidence type="ECO:0000313" key="2">
    <source>
        <dbReference type="EMBL" id="MDE5419039.1"/>
    </source>
</evidence>
<feature type="signal peptide" evidence="1">
    <location>
        <begin position="1"/>
        <end position="18"/>
    </location>
</feature>
<comment type="caution">
    <text evidence="2">The sequence shown here is derived from an EMBL/GenBank/DDBJ whole genome shotgun (WGS) entry which is preliminary data.</text>
</comment>
<evidence type="ECO:0000256" key="1">
    <source>
        <dbReference type="SAM" id="SignalP"/>
    </source>
</evidence>
<reference evidence="2 3" key="1">
    <citation type="submission" date="2022-01" db="EMBL/GenBank/DDBJ databases">
        <title>Labilibaculum sp. nov, a marine bacterium isolated from Antarctica.</title>
        <authorList>
            <person name="Dai W."/>
        </authorList>
    </citation>
    <scope>NUCLEOTIDE SEQUENCE [LARGE SCALE GENOMIC DNA]</scope>
    <source>
        <strain evidence="2 3">DW002</strain>
    </source>
</reference>
<feature type="chain" id="PRO_5046351076" evidence="1">
    <location>
        <begin position="19"/>
        <end position="283"/>
    </location>
</feature>
<dbReference type="Proteomes" id="UP001528920">
    <property type="component" value="Unassembled WGS sequence"/>
</dbReference>
<protein>
    <submittedName>
        <fullName evidence="2">Zinc-binding metallopeptidase</fullName>
    </submittedName>
</protein>
<dbReference type="PROSITE" id="PS51257">
    <property type="entry name" value="PROKAR_LIPOPROTEIN"/>
    <property type="match status" value="1"/>
</dbReference>
<dbReference type="InterPro" id="IPR030890">
    <property type="entry name" value="LP_HExxH_w_TonB"/>
</dbReference>
<dbReference type="NCBIfam" id="TIGR04549">
    <property type="entry name" value="LP_HExxH_w_tonB"/>
    <property type="match status" value="1"/>
</dbReference>
<proteinExistence type="predicted"/>
<organism evidence="2 3">
    <name type="scientific">Paralabilibaculum antarcticum</name>
    <dbReference type="NCBI Taxonomy" id="2912572"/>
    <lineage>
        <taxon>Bacteria</taxon>
        <taxon>Pseudomonadati</taxon>
        <taxon>Bacteroidota</taxon>
        <taxon>Bacteroidia</taxon>
        <taxon>Marinilabiliales</taxon>
        <taxon>Marinifilaceae</taxon>
        <taxon>Paralabilibaculum</taxon>
    </lineage>
</organism>
<name>A0ABT5VXL8_9BACT</name>
<accession>A0ABT5VXL8</accession>
<dbReference type="Pfam" id="PF15890">
    <property type="entry name" value="Peptidase_Mx1"/>
    <property type="match status" value="1"/>
</dbReference>